<reference evidence="3 4" key="1">
    <citation type="submission" date="2020-12" db="EMBL/GenBank/DDBJ databases">
        <title>A novel species.</title>
        <authorList>
            <person name="Li K."/>
        </authorList>
    </citation>
    <scope>NUCLEOTIDE SEQUENCE [LARGE SCALE GENOMIC DNA]</scope>
    <source>
        <strain evidence="3 4">ZYC-3</strain>
        <plasmid evidence="3 4">unnamed1</plasmid>
    </source>
</reference>
<dbReference type="SUPFAM" id="SSF52540">
    <property type="entry name" value="P-loop containing nucleoside triphosphate hydrolases"/>
    <property type="match status" value="1"/>
</dbReference>
<protein>
    <recommendedName>
        <fullName evidence="2">Thymidylate kinase-like domain-containing protein</fullName>
    </recommendedName>
</protein>
<proteinExistence type="predicted"/>
<dbReference type="Gene3D" id="3.40.50.300">
    <property type="entry name" value="P-loop containing nucleotide triphosphate hydrolases"/>
    <property type="match status" value="1"/>
</dbReference>
<dbReference type="EMBL" id="CP066832">
    <property type="protein sequence ID" value="QQM47510.1"/>
    <property type="molecule type" value="Genomic_DNA"/>
</dbReference>
<evidence type="ECO:0000313" key="3">
    <source>
        <dbReference type="EMBL" id="QQM47510.1"/>
    </source>
</evidence>
<evidence type="ECO:0000259" key="2">
    <source>
        <dbReference type="Pfam" id="PF02223"/>
    </source>
</evidence>
<keyword evidence="4" id="KW-1185">Reference proteome</keyword>
<dbReference type="InterPro" id="IPR039430">
    <property type="entry name" value="Thymidylate_kin-like_dom"/>
</dbReference>
<dbReference type="InterPro" id="IPR027417">
    <property type="entry name" value="P-loop_NTPase"/>
</dbReference>
<feature type="domain" description="Thymidylate kinase-like" evidence="2">
    <location>
        <begin position="48"/>
        <end position="233"/>
    </location>
</feature>
<feature type="region of interest" description="Disordered" evidence="1">
    <location>
        <begin position="1"/>
        <end position="32"/>
    </location>
</feature>
<dbReference type="Proteomes" id="UP000595636">
    <property type="component" value="Plasmid unnamed1"/>
</dbReference>
<accession>A0A7T7L6S5</accession>
<gene>
    <name evidence="3" type="ORF">JEQ17_49025</name>
</gene>
<evidence type="ECO:0000313" key="4">
    <source>
        <dbReference type="Proteomes" id="UP000595636"/>
    </source>
</evidence>
<keyword evidence="3" id="KW-0614">Plasmid</keyword>
<dbReference type="RefSeq" id="WP_200402236.1">
    <property type="nucleotide sequence ID" value="NZ_CP066832.1"/>
</dbReference>
<name>A0A7T7L6S5_9ACTN</name>
<sequence length="285" mass="30603">MRPGTQGSAVGPPHHAAPATLAGPPGPSAGRAPVWRLDGPRGLLVSTEGVWGAGKTTTAELAGEQLRATGFTVAVLHYGPRPGTIGRLSEVLEAQPLRSRTGAGGYAHAHHATVDVLLRLCREAHQHQTFYEPALAEHDVVIIDHGVYSKIAWALTVLTETQPNPPADETLQRLLDIVAPWFLHPDLAVFLNTPWPLARERAIARGRGGGNPAAIERLLFLPRYSAAYRRVLDAHHPRVLPIRVDLREAPEVAAEMAAAITGRLCAPLPAPRPRDLDEMSALCPS</sequence>
<organism evidence="3 4">
    <name type="scientific">Streptomyces liliifuscus</name>
    <dbReference type="NCBI Taxonomy" id="2797636"/>
    <lineage>
        <taxon>Bacteria</taxon>
        <taxon>Bacillati</taxon>
        <taxon>Actinomycetota</taxon>
        <taxon>Actinomycetes</taxon>
        <taxon>Kitasatosporales</taxon>
        <taxon>Streptomycetaceae</taxon>
        <taxon>Streptomyces</taxon>
    </lineage>
</organism>
<geneLocation type="plasmid" evidence="3 4">
    <name>unnamed1</name>
</geneLocation>
<feature type="compositionally biased region" description="Low complexity" evidence="1">
    <location>
        <begin position="11"/>
        <end position="32"/>
    </location>
</feature>
<dbReference type="Pfam" id="PF02223">
    <property type="entry name" value="Thymidylate_kin"/>
    <property type="match status" value="1"/>
</dbReference>
<dbReference type="KEGG" id="slf:JEQ17_49025"/>
<dbReference type="AlphaFoldDB" id="A0A7T7L6S5"/>
<evidence type="ECO:0000256" key="1">
    <source>
        <dbReference type="SAM" id="MobiDB-lite"/>
    </source>
</evidence>